<sequence length="251" mass="29324">MINAKVKRKHRNSYKLIYTALFICTLLAYLLTNDLFYSYVCYWNDRFYANPQWNPDKRYKAGIIMGGFGYMDKSTGKIGYVMYDKSRTQNGIRPDMRNRLWKAVSLWKEGHLEKILITGDMVANIHKDGTSEKNLFLSYMKKYAGVPPEAFIFEQQSENTYENVLFTSEILKQKGIAGEDCLLITTASHIRRSLKCFSKQGFNMDYFSVDARSPLTISDNWWKPDIKVLTKWKELLHEWGGSIVYQTKGYI</sequence>
<name>A0A7J4XFV0_9BACE</name>
<feature type="transmembrane region" description="Helical" evidence="1">
    <location>
        <begin position="12"/>
        <end position="31"/>
    </location>
</feature>
<dbReference type="InterPro" id="IPR014729">
    <property type="entry name" value="Rossmann-like_a/b/a_fold"/>
</dbReference>
<keyword evidence="1" id="KW-0472">Membrane</keyword>
<accession>A0A7J4XFV0</accession>
<gene>
    <name evidence="3" type="ORF">F3F73_17015</name>
</gene>
<dbReference type="CDD" id="cd06259">
    <property type="entry name" value="YdcF-like"/>
    <property type="match status" value="1"/>
</dbReference>
<dbReference type="AlphaFoldDB" id="A0A7J4XFV0"/>
<dbReference type="Pfam" id="PF02698">
    <property type="entry name" value="DUF218"/>
    <property type="match status" value="1"/>
</dbReference>
<feature type="domain" description="DUF218" evidence="2">
    <location>
        <begin position="68"/>
        <end position="241"/>
    </location>
</feature>
<dbReference type="PANTHER" id="PTHR30336:SF4">
    <property type="entry name" value="ENVELOPE BIOGENESIS FACTOR ELYC"/>
    <property type="match status" value="1"/>
</dbReference>
<evidence type="ECO:0000313" key="3">
    <source>
        <dbReference type="EMBL" id="KAA3760967.1"/>
    </source>
</evidence>
<proteinExistence type="predicted"/>
<dbReference type="GO" id="GO:0005886">
    <property type="term" value="C:plasma membrane"/>
    <property type="evidence" value="ECO:0007669"/>
    <property type="project" value="TreeGrafter"/>
</dbReference>
<dbReference type="InterPro" id="IPR051599">
    <property type="entry name" value="Cell_Envelope_Assoc"/>
</dbReference>
<dbReference type="EMBL" id="VWMK01000018">
    <property type="protein sequence ID" value="KAA3760967.1"/>
    <property type="molecule type" value="Genomic_DNA"/>
</dbReference>
<keyword evidence="1" id="KW-1133">Transmembrane helix</keyword>
<reference evidence="3 4" key="1">
    <citation type="journal article" date="2019" name="Nat. Med.">
        <title>A library of human gut bacterial isolates paired with longitudinal multiomics data enables mechanistic microbiome research.</title>
        <authorList>
            <person name="Poyet M."/>
            <person name="Groussin M."/>
            <person name="Gibbons S.M."/>
            <person name="Avila-Pacheco J."/>
            <person name="Jiang X."/>
            <person name="Kearney S.M."/>
            <person name="Perrotta A.R."/>
            <person name="Berdy B."/>
            <person name="Zhao S."/>
            <person name="Lieberman T.D."/>
            <person name="Swanson P.K."/>
            <person name="Smith M."/>
            <person name="Roesemann S."/>
            <person name="Alexander J.E."/>
            <person name="Rich S.A."/>
            <person name="Livny J."/>
            <person name="Vlamakis H."/>
            <person name="Clish C."/>
            <person name="Bullock K."/>
            <person name="Deik A."/>
            <person name="Scott J."/>
            <person name="Pierce K.A."/>
            <person name="Xavier R.J."/>
            <person name="Alm E.J."/>
        </authorList>
    </citation>
    <scope>NUCLEOTIDE SEQUENCE [LARGE SCALE GENOMIC DNA]</scope>
    <source>
        <strain evidence="3 4">BIOML-A10</strain>
    </source>
</reference>
<dbReference type="GO" id="GO:0000270">
    <property type="term" value="P:peptidoglycan metabolic process"/>
    <property type="evidence" value="ECO:0007669"/>
    <property type="project" value="TreeGrafter"/>
</dbReference>
<evidence type="ECO:0000256" key="1">
    <source>
        <dbReference type="SAM" id="Phobius"/>
    </source>
</evidence>
<organism evidence="3 4">
    <name type="scientific">Bacteroides salyersiae</name>
    <dbReference type="NCBI Taxonomy" id="291644"/>
    <lineage>
        <taxon>Bacteria</taxon>
        <taxon>Pseudomonadati</taxon>
        <taxon>Bacteroidota</taxon>
        <taxon>Bacteroidia</taxon>
        <taxon>Bacteroidales</taxon>
        <taxon>Bacteroidaceae</taxon>
        <taxon>Bacteroides</taxon>
    </lineage>
</organism>
<evidence type="ECO:0000259" key="2">
    <source>
        <dbReference type="Pfam" id="PF02698"/>
    </source>
</evidence>
<dbReference type="InterPro" id="IPR003848">
    <property type="entry name" value="DUF218"/>
</dbReference>
<comment type="caution">
    <text evidence="3">The sequence shown here is derived from an EMBL/GenBank/DDBJ whole genome shotgun (WGS) entry which is preliminary data.</text>
</comment>
<dbReference type="Proteomes" id="UP000422221">
    <property type="component" value="Unassembled WGS sequence"/>
</dbReference>
<dbReference type="PANTHER" id="PTHR30336">
    <property type="entry name" value="INNER MEMBRANE PROTEIN, PROBABLE PERMEASE"/>
    <property type="match status" value="1"/>
</dbReference>
<keyword evidence="1" id="KW-0812">Transmembrane</keyword>
<dbReference type="RefSeq" id="WP_130059863.1">
    <property type="nucleotide sequence ID" value="NZ_JADNPJ010000032.1"/>
</dbReference>
<evidence type="ECO:0000313" key="4">
    <source>
        <dbReference type="Proteomes" id="UP000422221"/>
    </source>
</evidence>
<dbReference type="GO" id="GO:0043164">
    <property type="term" value="P:Gram-negative-bacterium-type cell wall biogenesis"/>
    <property type="evidence" value="ECO:0007669"/>
    <property type="project" value="TreeGrafter"/>
</dbReference>
<dbReference type="Gene3D" id="3.40.50.620">
    <property type="entry name" value="HUPs"/>
    <property type="match status" value="1"/>
</dbReference>
<protein>
    <submittedName>
        <fullName evidence="3">YdcF family protein</fullName>
    </submittedName>
</protein>